<name>A0A1I6RY85_9RHOB</name>
<dbReference type="Gene3D" id="1.10.287.130">
    <property type="match status" value="1"/>
</dbReference>
<evidence type="ECO:0000256" key="1">
    <source>
        <dbReference type="ARBA" id="ARBA00000085"/>
    </source>
</evidence>
<feature type="domain" description="PAS" evidence="8">
    <location>
        <begin position="124"/>
        <end position="194"/>
    </location>
</feature>
<dbReference type="Pfam" id="PF00989">
    <property type="entry name" value="PAS"/>
    <property type="match status" value="1"/>
</dbReference>
<dbReference type="PANTHER" id="PTHR42878:SF15">
    <property type="entry name" value="BACTERIOPHYTOCHROME"/>
    <property type="match status" value="1"/>
</dbReference>
<dbReference type="EC" id="2.7.13.3" evidence="2"/>
<dbReference type="GO" id="GO:0007234">
    <property type="term" value="P:osmosensory signaling via phosphorelay pathway"/>
    <property type="evidence" value="ECO:0007669"/>
    <property type="project" value="TreeGrafter"/>
</dbReference>
<dbReference type="CDD" id="cd00082">
    <property type="entry name" value="HisKA"/>
    <property type="match status" value="1"/>
</dbReference>
<organism evidence="9 10">
    <name type="scientific">Sulfitobacter marinus</name>
    <dbReference type="NCBI Taxonomy" id="394264"/>
    <lineage>
        <taxon>Bacteria</taxon>
        <taxon>Pseudomonadati</taxon>
        <taxon>Pseudomonadota</taxon>
        <taxon>Alphaproteobacteria</taxon>
        <taxon>Rhodobacterales</taxon>
        <taxon>Roseobacteraceae</taxon>
        <taxon>Sulfitobacter</taxon>
    </lineage>
</organism>
<dbReference type="PROSITE" id="PS50112">
    <property type="entry name" value="PAS"/>
    <property type="match status" value="2"/>
</dbReference>
<dbReference type="Gene3D" id="3.30.450.20">
    <property type="entry name" value="PAS domain"/>
    <property type="match status" value="2"/>
</dbReference>
<dbReference type="InterPro" id="IPR005467">
    <property type="entry name" value="His_kinase_dom"/>
</dbReference>
<dbReference type="GO" id="GO:0006355">
    <property type="term" value="P:regulation of DNA-templated transcription"/>
    <property type="evidence" value="ECO:0007669"/>
    <property type="project" value="InterPro"/>
</dbReference>
<dbReference type="PRINTS" id="PR00344">
    <property type="entry name" value="BCTRLSENSOR"/>
</dbReference>
<dbReference type="OrthoDB" id="9795133at2"/>
<feature type="domain" description="PAS" evidence="8">
    <location>
        <begin position="3"/>
        <end position="72"/>
    </location>
</feature>
<dbReference type="InterPro" id="IPR050351">
    <property type="entry name" value="BphY/WalK/GraS-like"/>
</dbReference>
<keyword evidence="10" id="KW-1185">Reference proteome</keyword>
<dbReference type="Pfam" id="PF02518">
    <property type="entry name" value="HATPase_c"/>
    <property type="match status" value="1"/>
</dbReference>
<sequence length="485" mass="53206">MSIIEKYRLAFDISPVPMLLVASDGKLLLANDGFLELFEYTIDEIRELSVEALVPESIRDHHPELRNAYSRASTKRSMGAGRDLYGVTKSNKVIPLELGLEPVTDGVETMALVAAIDIRHRKIHEERMHRAMDAAACAMVMVDGRGTIVFVNKAASMLFGYDEDDLLGHAVEMLIPEEFRRAHPVYIESFMNNRTERFMGLGRDLYARRSDGTRFPVEISLTPVDAPTGTLVMSTIVDLSERVAAAEEVAEKSAELAALNVELSHFAYSASHDLKAPLSSITGLLTLCIEDLDDGCIEGVRENLCKVIEISRRSASKVEGVLQIARAGRDGMPATEVSLETTIREIWVDLTGDTSDTELSLDFSHEGPVVTELPTLKVIVENMLSNALRYVDASKPEHRICVKSEPAPPGVKISISDNGIGISEENLPKVFQMFKRLDDRSGDGLGLSLVQKQVERLGGAIKVSSTEGEGTTISFTLPEMEIACD</sequence>
<dbReference type="NCBIfam" id="TIGR00229">
    <property type="entry name" value="sensory_box"/>
    <property type="match status" value="2"/>
</dbReference>
<protein>
    <recommendedName>
        <fullName evidence="2">histidine kinase</fullName>
        <ecNumber evidence="2">2.7.13.3</ecNumber>
    </recommendedName>
</protein>
<dbReference type="PANTHER" id="PTHR42878">
    <property type="entry name" value="TWO-COMPONENT HISTIDINE KINASE"/>
    <property type="match status" value="1"/>
</dbReference>
<dbReference type="Gene3D" id="3.30.565.10">
    <property type="entry name" value="Histidine kinase-like ATPase, C-terminal domain"/>
    <property type="match status" value="1"/>
</dbReference>
<dbReference type="SMART" id="SM00387">
    <property type="entry name" value="HATPase_c"/>
    <property type="match status" value="1"/>
</dbReference>
<dbReference type="EMBL" id="FPAJ01000002">
    <property type="protein sequence ID" value="SFS69695.1"/>
    <property type="molecule type" value="Genomic_DNA"/>
</dbReference>
<evidence type="ECO:0000256" key="4">
    <source>
        <dbReference type="ARBA" id="ARBA00022679"/>
    </source>
</evidence>
<keyword evidence="5" id="KW-0418">Kinase</keyword>
<dbReference type="GO" id="GO:0016020">
    <property type="term" value="C:membrane"/>
    <property type="evidence" value="ECO:0007669"/>
    <property type="project" value="UniProtKB-SubCell"/>
</dbReference>
<dbReference type="InterPro" id="IPR003661">
    <property type="entry name" value="HisK_dim/P_dom"/>
</dbReference>
<keyword evidence="3" id="KW-0597">Phosphoprotein</keyword>
<dbReference type="SUPFAM" id="SSF55785">
    <property type="entry name" value="PYP-like sensor domain (PAS domain)"/>
    <property type="match status" value="2"/>
</dbReference>
<dbReference type="PROSITE" id="PS50109">
    <property type="entry name" value="HIS_KIN"/>
    <property type="match status" value="1"/>
</dbReference>
<evidence type="ECO:0000256" key="5">
    <source>
        <dbReference type="ARBA" id="ARBA00022777"/>
    </source>
</evidence>
<dbReference type="InterPro" id="IPR035965">
    <property type="entry name" value="PAS-like_dom_sf"/>
</dbReference>
<dbReference type="GO" id="GO:0000156">
    <property type="term" value="F:phosphorelay response regulator activity"/>
    <property type="evidence" value="ECO:0007669"/>
    <property type="project" value="TreeGrafter"/>
</dbReference>
<evidence type="ECO:0000256" key="6">
    <source>
        <dbReference type="ARBA" id="ARBA00023136"/>
    </source>
</evidence>
<keyword evidence="6" id="KW-0472">Membrane</keyword>
<dbReference type="InterPro" id="IPR013767">
    <property type="entry name" value="PAS_fold"/>
</dbReference>
<dbReference type="Proteomes" id="UP000199239">
    <property type="component" value="Unassembled WGS sequence"/>
</dbReference>
<evidence type="ECO:0000313" key="10">
    <source>
        <dbReference type="Proteomes" id="UP000199239"/>
    </source>
</evidence>
<dbReference type="InterPro" id="IPR004358">
    <property type="entry name" value="Sig_transdc_His_kin-like_C"/>
</dbReference>
<dbReference type="RefSeq" id="WP_139226463.1">
    <property type="nucleotide sequence ID" value="NZ_FPAJ01000002.1"/>
</dbReference>
<dbReference type="Pfam" id="PF13426">
    <property type="entry name" value="PAS_9"/>
    <property type="match status" value="1"/>
</dbReference>
<evidence type="ECO:0000256" key="2">
    <source>
        <dbReference type="ARBA" id="ARBA00012438"/>
    </source>
</evidence>
<dbReference type="CDD" id="cd00130">
    <property type="entry name" value="PAS"/>
    <property type="match status" value="2"/>
</dbReference>
<dbReference type="InterPro" id="IPR036097">
    <property type="entry name" value="HisK_dim/P_sf"/>
</dbReference>
<evidence type="ECO:0000259" key="8">
    <source>
        <dbReference type="PROSITE" id="PS50112"/>
    </source>
</evidence>
<keyword evidence="4" id="KW-0808">Transferase</keyword>
<evidence type="ECO:0000259" key="7">
    <source>
        <dbReference type="PROSITE" id="PS50109"/>
    </source>
</evidence>
<feature type="domain" description="Histidine kinase" evidence="7">
    <location>
        <begin position="269"/>
        <end position="481"/>
    </location>
</feature>
<dbReference type="SMART" id="SM00388">
    <property type="entry name" value="HisKA"/>
    <property type="match status" value="1"/>
</dbReference>
<dbReference type="InterPro" id="IPR000014">
    <property type="entry name" value="PAS"/>
</dbReference>
<dbReference type="AlphaFoldDB" id="A0A1I6RY85"/>
<dbReference type="GO" id="GO:0000155">
    <property type="term" value="F:phosphorelay sensor kinase activity"/>
    <property type="evidence" value="ECO:0007669"/>
    <property type="project" value="InterPro"/>
</dbReference>
<proteinExistence type="predicted"/>
<dbReference type="SMART" id="SM00091">
    <property type="entry name" value="PAS"/>
    <property type="match status" value="2"/>
</dbReference>
<dbReference type="SUPFAM" id="SSF47384">
    <property type="entry name" value="Homodimeric domain of signal transducing histidine kinase"/>
    <property type="match status" value="1"/>
</dbReference>
<dbReference type="InterPro" id="IPR036890">
    <property type="entry name" value="HATPase_C_sf"/>
</dbReference>
<dbReference type="STRING" id="394264.SAMN04488040_1651"/>
<evidence type="ECO:0000313" key="9">
    <source>
        <dbReference type="EMBL" id="SFS69695.1"/>
    </source>
</evidence>
<dbReference type="SUPFAM" id="SSF55874">
    <property type="entry name" value="ATPase domain of HSP90 chaperone/DNA topoisomerase II/histidine kinase"/>
    <property type="match status" value="1"/>
</dbReference>
<reference evidence="10" key="1">
    <citation type="submission" date="2016-10" db="EMBL/GenBank/DDBJ databases">
        <authorList>
            <person name="Varghese N."/>
            <person name="Submissions S."/>
        </authorList>
    </citation>
    <scope>NUCLEOTIDE SEQUENCE [LARGE SCALE GENOMIC DNA]</scope>
    <source>
        <strain evidence="10">DSM 23422</strain>
    </source>
</reference>
<dbReference type="InterPro" id="IPR003594">
    <property type="entry name" value="HATPase_dom"/>
</dbReference>
<evidence type="ECO:0000256" key="3">
    <source>
        <dbReference type="ARBA" id="ARBA00022553"/>
    </source>
</evidence>
<gene>
    <name evidence="9" type="ORF">SAMN04488040_1651</name>
</gene>
<comment type="catalytic activity">
    <reaction evidence="1">
        <text>ATP + protein L-histidine = ADP + protein N-phospho-L-histidine.</text>
        <dbReference type="EC" id="2.7.13.3"/>
    </reaction>
</comment>
<dbReference type="GO" id="GO:0030295">
    <property type="term" value="F:protein kinase activator activity"/>
    <property type="evidence" value="ECO:0007669"/>
    <property type="project" value="TreeGrafter"/>
</dbReference>
<accession>A0A1I6RY85</accession>